<comment type="caution">
    <text evidence="8">The sequence shown here is derived from an EMBL/GenBank/DDBJ whole genome shotgun (WGS) entry which is preliminary data.</text>
</comment>
<keyword evidence="3" id="KW-0408">Iron</keyword>
<keyword evidence="1" id="KW-0001">2Fe-2S</keyword>
<comment type="cofactor">
    <cofactor evidence="5">
        <name>[2Fe-2S] cluster</name>
        <dbReference type="ChEBI" id="CHEBI:190135"/>
    </cofactor>
</comment>
<dbReference type="InterPro" id="IPR012747">
    <property type="entry name" value="MocE_2FeS"/>
</dbReference>
<keyword evidence="9" id="KW-1185">Reference proteome</keyword>
<protein>
    <submittedName>
        <fullName evidence="8">Non-heme iron oxygenase ferredoxin subunit</fullName>
    </submittedName>
</protein>
<dbReference type="Pfam" id="PF00355">
    <property type="entry name" value="Rieske"/>
    <property type="match status" value="1"/>
</dbReference>
<dbReference type="NCBIfam" id="TIGR02377">
    <property type="entry name" value="MocE_fam_FeS"/>
    <property type="match status" value="1"/>
</dbReference>
<evidence type="ECO:0000256" key="5">
    <source>
        <dbReference type="ARBA" id="ARBA00034078"/>
    </source>
</evidence>
<evidence type="ECO:0000256" key="1">
    <source>
        <dbReference type="ARBA" id="ARBA00022714"/>
    </source>
</evidence>
<evidence type="ECO:0000313" key="9">
    <source>
        <dbReference type="Proteomes" id="UP000235777"/>
    </source>
</evidence>
<dbReference type="Gene3D" id="2.102.10.10">
    <property type="entry name" value="Rieske [2Fe-2S] iron-sulphur domain"/>
    <property type="match status" value="1"/>
</dbReference>
<dbReference type="CDD" id="cd03528">
    <property type="entry name" value="Rieske_RO_ferredoxin"/>
    <property type="match status" value="1"/>
</dbReference>
<evidence type="ECO:0000259" key="7">
    <source>
        <dbReference type="PROSITE" id="PS51296"/>
    </source>
</evidence>
<evidence type="ECO:0000256" key="2">
    <source>
        <dbReference type="ARBA" id="ARBA00022723"/>
    </source>
</evidence>
<dbReference type="InterPro" id="IPR036922">
    <property type="entry name" value="Rieske_2Fe-2S_sf"/>
</dbReference>
<dbReference type="AlphaFoldDB" id="A0A2N7WV95"/>
<dbReference type="RefSeq" id="WP_018442237.1">
    <property type="nucleotide sequence ID" value="NZ_KB890185.1"/>
</dbReference>
<evidence type="ECO:0000256" key="6">
    <source>
        <dbReference type="ARBA" id="ARBA00038001"/>
    </source>
</evidence>
<evidence type="ECO:0000313" key="8">
    <source>
        <dbReference type="EMBL" id="PMS33393.1"/>
    </source>
</evidence>
<gene>
    <name evidence="8" type="ORF">C0Z20_24360</name>
</gene>
<keyword evidence="2" id="KW-0479">Metal-binding</keyword>
<proteinExistence type="inferred from homology"/>
<dbReference type="GO" id="GO:0046872">
    <property type="term" value="F:metal ion binding"/>
    <property type="evidence" value="ECO:0007669"/>
    <property type="project" value="UniProtKB-KW"/>
</dbReference>
<evidence type="ECO:0000256" key="4">
    <source>
        <dbReference type="ARBA" id="ARBA00023014"/>
    </source>
</evidence>
<dbReference type="PANTHER" id="PTHR21496">
    <property type="entry name" value="FERREDOXIN-RELATED"/>
    <property type="match status" value="1"/>
</dbReference>
<dbReference type="OrthoDB" id="9800167at2"/>
<comment type="similarity">
    <text evidence="6">Belongs to the bacterial ring-hydroxylating dioxygenase ferredoxin component family.</text>
</comment>
<dbReference type="STRING" id="863227.GCA_000373005_03651"/>
<name>A0A2N7WV95_9BURK</name>
<accession>A0A2N7WV95</accession>
<evidence type="ECO:0000256" key="3">
    <source>
        <dbReference type="ARBA" id="ARBA00023004"/>
    </source>
</evidence>
<dbReference type="Proteomes" id="UP000235777">
    <property type="component" value="Unassembled WGS sequence"/>
</dbReference>
<keyword evidence="4" id="KW-0411">Iron-sulfur</keyword>
<organism evidence="8 9">
    <name type="scientific">Trinickia symbiotica</name>
    <dbReference type="NCBI Taxonomy" id="863227"/>
    <lineage>
        <taxon>Bacteria</taxon>
        <taxon>Pseudomonadati</taxon>
        <taxon>Pseudomonadota</taxon>
        <taxon>Betaproteobacteria</taxon>
        <taxon>Burkholderiales</taxon>
        <taxon>Burkholderiaceae</taxon>
        <taxon>Trinickia</taxon>
    </lineage>
</organism>
<dbReference type="InterPro" id="IPR017941">
    <property type="entry name" value="Rieske_2Fe-2S"/>
</dbReference>
<dbReference type="PANTHER" id="PTHR21496:SF0">
    <property type="entry name" value="RIESKE DOMAIN-CONTAINING PROTEIN"/>
    <property type="match status" value="1"/>
</dbReference>
<reference evidence="8 9" key="1">
    <citation type="submission" date="2018-01" db="EMBL/GenBank/DDBJ databases">
        <title>Whole genome analyses suggest that Burkholderia sensu lato contains two further novel genera in the rhizoxinica-symbiotica group Mycetohabitans gen. nov., and Trinickia gen. nov.: implications for the evolution of diazotrophy and nodulation in the Burkholderiaceae.</title>
        <authorList>
            <person name="Estrada-de los Santos P."/>
            <person name="Palmer M."/>
            <person name="Chavez-Ramirez B."/>
            <person name="Beukes C."/>
            <person name="Steenkamp E.T."/>
            <person name="Hirsch A.M."/>
            <person name="Manyaka P."/>
            <person name="Maluk M."/>
            <person name="Lafos M."/>
            <person name="Crook M."/>
            <person name="Gross E."/>
            <person name="Simon M.F."/>
            <person name="Bueno dos Reis Junior F."/>
            <person name="Poole P.S."/>
            <person name="Venter S.N."/>
            <person name="James E.K."/>
        </authorList>
    </citation>
    <scope>NUCLEOTIDE SEQUENCE [LARGE SCALE GENOMIC DNA]</scope>
    <source>
        <strain evidence="8 9">JPY 581</strain>
    </source>
</reference>
<dbReference type="GO" id="GO:0051537">
    <property type="term" value="F:2 iron, 2 sulfur cluster binding"/>
    <property type="evidence" value="ECO:0007669"/>
    <property type="project" value="UniProtKB-KW"/>
</dbReference>
<dbReference type="EMBL" id="PNYC01000018">
    <property type="protein sequence ID" value="PMS33393.1"/>
    <property type="molecule type" value="Genomic_DNA"/>
</dbReference>
<dbReference type="SUPFAM" id="SSF50022">
    <property type="entry name" value="ISP domain"/>
    <property type="match status" value="1"/>
</dbReference>
<sequence>MTQWIDAAALGDIEDEDVMRFDHAGRTYAIYRVDGDVYASDGLCTHEHAHLSDGFVMGHVIECPKHNGRFDLRDGRPLCAPVCEKLKTYPAKVEGGRILIEV</sequence>
<feature type="domain" description="Rieske" evidence="7">
    <location>
        <begin position="5"/>
        <end position="100"/>
    </location>
</feature>
<dbReference type="PROSITE" id="PS51296">
    <property type="entry name" value="RIESKE"/>
    <property type="match status" value="1"/>
</dbReference>